<dbReference type="Proteomes" id="UP000027178">
    <property type="component" value="Unassembled WGS sequence"/>
</dbReference>
<dbReference type="OrthoDB" id="5242307at2"/>
<feature type="compositionally biased region" description="Basic residues" evidence="1">
    <location>
        <begin position="14"/>
        <end position="23"/>
    </location>
</feature>
<sequence>MRRPALAAPGPARRAVRRGRRPARPGTPAGSREAVTRALAQRAEAILRRDAGLMPTAPGAEEADRDLLARTAAIRFTEYTLRPTTFTEPAPGVDRLTVGAELGYRISGVDDYPALLERQVELVRDRAGWRVVREVPTGAAAPWDLGAVRSANAPHCLVLGLGEDAELADLAALAERSMPIVESVWGAWKPGRLLLELPLTVQQFARRMDVSADAYQGIAAVTLAVGGAPTHTPADRIVVNPDAYRQLSDLGRRVVVTHEATHVATRADTRPWTPLWLSEGVADYTGYQGAGRTVRQIAPELAKDVRAGRLPSGLPADDAFTAGSAGIAQAYELSWLACDLIARRYGPERLVALYRAVGQNGSGGLERAFRAELGLGVAEFTKDWEAEVATLRA</sequence>
<accession>A0A066YYR2</accession>
<feature type="region of interest" description="Disordered" evidence="1">
    <location>
        <begin position="1"/>
        <end position="34"/>
    </location>
</feature>
<dbReference type="eggNOG" id="COG3975">
    <property type="taxonomic scope" value="Bacteria"/>
</dbReference>
<dbReference type="HOGENOM" id="CLU_041774_1_0_11"/>
<gene>
    <name evidence="2" type="ORF">KCH_22090</name>
</gene>
<evidence type="ECO:0008006" key="4">
    <source>
        <dbReference type="Google" id="ProtNLM"/>
    </source>
</evidence>
<dbReference type="AlphaFoldDB" id="A0A066YYR2"/>
<organism evidence="2 3">
    <name type="scientific">Kitasatospora cheerisanensis KCTC 2395</name>
    <dbReference type="NCBI Taxonomy" id="1348663"/>
    <lineage>
        <taxon>Bacteria</taxon>
        <taxon>Bacillati</taxon>
        <taxon>Actinomycetota</taxon>
        <taxon>Actinomycetes</taxon>
        <taxon>Kitasatosporales</taxon>
        <taxon>Streptomycetaceae</taxon>
        <taxon>Kitasatospora</taxon>
    </lineage>
</organism>
<dbReference type="RefSeq" id="WP_051652942.1">
    <property type="nucleotide sequence ID" value="NZ_KK853997.1"/>
</dbReference>
<keyword evidence="3" id="KW-1185">Reference proteome</keyword>
<comment type="caution">
    <text evidence="2">The sequence shown here is derived from an EMBL/GenBank/DDBJ whole genome shotgun (WGS) entry which is preliminary data.</text>
</comment>
<evidence type="ECO:0000256" key="1">
    <source>
        <dbReference type="SAM" id="MobiDB-lite"/>
    </source>
</evidence>
<evidence type="ECO:0000313" key="2">
    <source>
        <dbReference type="EMBL" id="KDN86392.1"/>
    </source>
</evidence>
<proteinExistence type="predicted"/>
<dbReference type="EMBL" id="JNBY01000073">
    <property type="protein sequence ID" value="KDN86392.1"/>
    <property type="molecule type" value="Genomic_DNA"/>
</dbReference>
<dbReference type="PATRIC" id="fig|1348663.4.peg.2136"/>
<evidence type="ECO:0000313" key="3">
    <source>
        <dbReference type="Proteomes" id="UP000027178"/>
    </source>
</evidence>
<name>A0A066YYR2_9ACTN</name>
<feature type="compositionally biased region" description="Low complexity" evidence="1">
    <location>
        <begin position="1"/>
        <end position="13"/>
    </location>
</feature>
<protein>
    <recommendedName>
        <fullName evidence="4">Peptidase MA-like domain-containing protein</fullName>
    </recommendedName>
</protein>
<reference evidence="2 3" key="1">
    <citation type="submission" date="2014-05" db="EMBL/GenBank/DDBJ databases">
        <title>Draft Genome Sequence of Kitasatospora cheerisanensis KCTC 2395.</title>
        <authorList>
            <person name="Nam D.H."/>
        </authorList>
    </citation>
    <scope>NUCLEOTIDE SEQUENCE [LARGE SCALE GENOMIC DNA]</scope>
    <source>
        <strain evidence="2 3">KCTC 2395</strain>
    </source>
</reference>